<proteinExistence type="predicted"/>
<evidence type="ECO:0008006" key="4">
    <source>
        <dbReference type="Google" id="ProtNLM"/>
    </source>
</evidence>
<name>A0ABM6C8U7_9HYPH</name>
<evidence type="ECO:0000313" key="3">
    <source>
        <dbReference type="Proteomes" id="UP000078551"/>
    </source>
</evidence>
<gene>
    <name evidence="2" type="ORF">AMC81_CH01855</name>
</gene>
<keyword evidence="1" id="KW-0812">Transmembrane</keyword>
<dbReference type="RefSeq" id="WP_190304579.1">
    <property type="nucleotide sequence ID" value="NZ_CP013568.1"/>
</dbReference>
<dbReference type="EMBL" id="CP013568">
    <property type="protein sequence ID" value="ANL84636.1"/>
    <property type="molecule type" value="Genomic_DNA"/>
</dbReference>
<keyword evidence="1" id="KW-1133">Transmembrane helix</keyword>
<evidence type="ECO:0000256" key="1">
    <source>
        <dbReference type="SAM" id="Phobius"/>
    </source>
</evidence>
<evidence type="ECO:0000313" key="2">
    <source>
        <dbReference type="EMBL" id="ANL84636.1"/>
    </source>
</evidence>
<reference evidence="2 3" key="1">
    <citation type="submission" date="2015-11" db="EMBL/GenBank/DDBJ databases">
        <title>The limits of bacterial species coexistence and the symbiotic plasmid transference in sympatric Rhizobium populations.</title>
        <authorList>
            <person name="Perez-Carrascal O.M."/>
            <person name="VanInsberghe D."/>
            <person name="Juarez S."/>
            <person name="Polz M.F."/>
            <person name="Vinuesa P."/>
            <person name="Gonzalez V."/>
        </authorList>
    </citation>
    <scope>NUCLEOTIDE SEQUENCE [LARGE SCALE GENOMIC DNA]</scope>
    <source>
        <strain evidence="2 3">N771</strain>
    </source>
</reference>
<organism evidence="2 3">
    <name type="scientific">Rhizobium phaseoli</name>
    <dbReference type="NCBI Taxonomy" id="396"/>
    <lineage>
        <taxon>Bacteria</taxon>
        <taxon>Pseudomonadati</taxon>
        <taxon>Pseudomonadota</taxon>
        <taxon>Alphaproteobacteria</taxon>
        <taxon>Hyphomicrobiales</taxon>
        <taxon>Rhizobiaceae</taxon>
        <taxon>Rhizobium/Agrobacterium group</taxon>
        <taxon>Rhizobium</taxon>
    </lineage>
</organism>
<feature type="transmembrane region" description="Helical" evidence="1">
    <location>
        <begin position="6"/>
        <end position="24"/>
    </location>
</feature>
<accession>A0ABM6C8U7</accession>
<protein>
    <recommendedName>
        <fullName evidence="4">Cbb3-type cytochrome c oxidase subunit 3</fullName>
    </recommendedName>
</protein>
<keyword evidence="3" id="KW-1185">Reference proteome</keyword>
<sequence length="51" mass="5796">MTFLQGLLFCGGAAVLYAAFVFVIRRMERDPLLDDLDFDNGTPGWVEEDNR</sequence>
<dbReference type="Proteomes" id="UP000078551">
    <property type="component" value="Chromosome"/>
</dbReference>
<keyword evidence="1" id="KW-0472">Membrane</keyword>